<protein>
    <submittedName>
        <fullName evidence="2">Uncharacterized protein</fullName>
    </submittedName>
</protein>
<dbReference type="EMBL" id="KN822037">
    <property type="protein sequence ID" value="KIM63113.1"/>
    <property type="molecule type" value="Genomic_DNA"/>
</dbReference>
<organism evidence="2 3">
    <name type="scientific">Scleroderma citrinum Foug A</name>
    <dbReference type="NCBI Taxonomy" id="1036808"/>
    <lineage>
        <taxon>Eukaryota</taxon>
        <taxon>Fungi</taxon>
        <taxon>Dikarya</taxon>
        <taxon>Basidiomycota</taxon>
        <taxon>Agaricomycotina</taxon>
        <taxon>Agaricomycetes</taxon>
        <taxon>Agaricomycetidae</taxon>
        <taxon>Boletales</taxon>
        <taxon>Sclerodermatineae</taxon>
        <taxon>Sclerodermataceae</taxon>
        <taxon>Scleroderma</taxon>
    </lineage>
</organism>
<evidence type="ECO:0000313" key="3">
    <source>
        <dbReference type="Proteomes" id="UP000053989"/>
    </source>
</evidence>
<gene>
    <name evidence="2" type="ORF">SCLCIDRAFT_24499</name>
</gene>
<dbReference type="Proteomes" id="UP000053989">
    <property type="component" value="Unassembled WGS sequence"/>
</dbReference>
<evidence type="ECO:0000256" key="1">
    <source>
        <dbReference type="SAM" id="MobiDB-lite"/>
    </source>
</evidence>
<feature type="region of interest" description="Disordered" evidence="1">
    <location>
        <begin position="628"/>
        <end position="671"/>
    </location>
</feature>
<dbReference type="HOGENOM" id="CLU_002498_0_1_1"/>
<dbReference type="STRING" id="1036808.A0A0C2ZNI7"/>
<proteinExistence type="predicted"/>
<dbReference type="InParanoid" id="A0A0C2ZNI7"/>
<feature type="compositionally biased region" description="Basic and acidic residues" evidence="1">
    <location>
        <begin position="643"/>
        <end position="655"/>
    </location>
</feature>
<sequence>MKLFDNSESFLDENHLLQQDGWRETLVHIEVPTQECNQNGNGQCFTIGGLFHWPLTDVVRAVFAGKNAKLFHLTLFKRIWRSPVTGHEEHIFDELYTSDAWNDAHDEIQKQQLGNGCKLERVITGLMFWSDVTHLTQFGSASAWPVYLFFGNQSKYIISNFISECSKKKNYNDVLAHCKRELIHKVWKVLLDDEFLDAYRNGIVVKCFDGKFHRLFLRIFTYSADYPEKVLLATIWDKGICPCPRCMIPKKDFCCLGFISDASQRISTICLYLHNQVAAARNAIYKLGAPIKGAFPESQLKDFSLVPTFNAFADILGPLGFNIYCALMVDLLHEFELGIFKSVFRHLLRLLHATSGTSLVATLDARYGVSYLTRHLMDFGIGFIKSHPSEGVRSVGFPPTSQTSINDFVPRLKDHLHSRLLNDEYDGDEQVFMSEERNTVHFVNNLNRVFQSKRFQLNYTTYNICREQDMLHPGHGAFIMMLSREDGPDAHPFWYAQVLSAFFIAVNHHGVDKMMEILWVRWFGVVPGHKWGIKKARLPQIRFIPDSPGAFGFLDPTLVLRACHLILAFAEGRTDSLLPHGPSVAQENGDLDDWKVYYVNIFADRDMYARFQWDTEEENTLVETQILDGKTTENAFEDDEEEASRNSDMEDKFLDMEDESEGDEEDLEFEF</sequence>
<keyword evidence="3" id="KW-1185">Reference proteome</keyword>
<dbReference type="OrthoDB" id="3208495at2759"/>
<name>A0A0C2ZNI7_9AGAM</name>
<accession>A0A0C2ZNI7</accession>
<reference evidence="3" key="2">
    <citation type="submission" date="2015-01" db="EMBL/GenBank/DDBJ databases">
        <title>Evolutionary Origins and Diversification of the Mycorrhizal Mutualists.</title>
        <authorList>
            <consortium name="DOE Joint Genome Institute"/>
            <consortium name="Mycorrhizal Genomics Consortium"/>
            <person name="Kohler A."/>
            <person name="Kuo A."/>
            <person name="Nagy L.G."/>
            <person name="Floudas D."/>
            <person name="Copeland A."/>
            <person name="Barry K.W."/>
            <person name="Cichocki N."/>
            <person name="Veneault-Fourrey C."/>
            <person name="LaButti K."/>
            <person name="Lindquist E.A."/>
            <person name="Lipzen A."/>
            <person name="Lundell T."/>
            <person name="Morin E."/>
            <person name="Murat C."/>
            <person name="Riley R."/>
            <person name="Ohm R."/>
            <person name="Sun H."/>
            <person name="Tunlid A."/>
            <person name="Henrissat B."/>
            <person name="Grigoriev I.V."/>
            <person name="Hibbett D.S."/>
            <person name="Martin F."/>
        </authorList>
    </citation>
    <scope>NUCLEOTIDE SEQUENCE [LARGE SCALE GENOMIC DNA]</scope>
    <source>
        <strain evidence="3">Foug A</strain>
    </source>
</reference>
<reference evidence="2 3" key="1">
    <citation type="submission" date="2014-04" db="EMBL/GenBank/DDBJ databases">
        <authorList>
            <consortium name="DOE Joint Genome Institute"/>
            <person name="Kuo A."/>
            <person name="Kohler A."/>
            <person name="Nagy L.G."/>
            <person name="Floudas D."/>
            <person name="Copeland A."/>
            <person name="Barry K.W."/>
            <person name="Cichocki N."/>
            <person name="Veneault-Fourrey C."/>
            <person name="LaButti K."/>
            <person name="Lindquist E.A."/>
            <person name="Lipzen A."/>
            <person name="Lundell T."/>
            <person name="Morin E."/>
            <person name="Murat C."/>
            <person name="Sun H."/>
            <person name="Tunlid A."/>
            <person name="Henrissat B."/>
            <person name="Grigoriev I.V."/>
            <person name="Hibbett D.S."/>
            <person name="Martin F."/>
            <person name="Nordberg H.P."/>
            <person name="Cantor M.N."/>
            <person name="Hua S.X."/>
        </authorList>
    </citation>
    <scope>NUCLEOTIDE SEQUENCE [LARGE SCALE GENOMIC DNA]</scope>
    <source>
        <strain evidence="2 3">Foug A</strain>
    </source>
</reference>
<dbReference type="InterPro" id="IPR041078">
    <property type="entry name" value="Plavaka"/>
</dbReference>
<evidence type="ECO:0000313" key="2">
    <source>
        <dbReference type="EMBL" id="KIM63113.1"/>
    </source>
</evidence>
<feature type="compositionally biased region" description="Acidic residues" evidence="1">
    <location>
        <begin position="656"/>
        <end position="671"/>
    </location>
</feature>
<dbReference type="Pfam" id="PF18759">
    <property type="entry name" value="Plavaka"/>
    <property type="match status" value="1"/>
</dbReference>
<dbReference type="AlphaFoldDB" id="A0A0C2ZNI7"/>